<dbReference type="PATRIC" id="fig|889378.3.peg.604"/>
<dbReference type="eggNOG" id="COG0136">
    <property type="taxonomic scope" value="Bacteria"/>
</dbReference>
<feature type="active site" description="Acyl-thioester intermediate" evidence="13">
    <location>
        <position position="144"/>
    </location>
</feature>
<keyword evidence="7" id="KW-0791">Threonine biosynthesis</keyword>
<gene>
    <name evidence="16" type="ordered locus">Spiaf_0595</name>
</gene>
<keyword evidence="9" id="KW-0220">Diaminopimelate biosynthesis</keyword>
<evidence type="ECO:0000256" key="11">
    <source>
        <dbReference type="ARBA" id="ARBA00023154"/>
    </source>
</evidence>
<dbReference type="GO" id="GO:0004073">
    <property type="term" value="F:aspartate-semialdehyde dehydrogenase activity"/>
    <property type="evidence" value="ECO:0007669"/>
    <property type="project" value="UniProtKB-EC"/>
</dbReference>
<dbReference type="GO" id="GO:0051287">
    <property type="term" value="F:NAD binding"/>
    <property type="evidence" value="ECO:0007669"/>
    <property type="project" value="InterPro"/>
</dbReference>
<keyword evidence="10" id="KW-0560">Oxidoreductase</keyword>
<name>H9UGQ3_SPIAZ</name>
<comment type="pathway">
    <text evidence="2">Amino-acid biosynthesis; L-methionine biosynthesis via de novo pathway; L-homoserine from L-aspartate: step 2/3.</text>
</comment>
<dbReference type="CDD" id="cd02315">
    <property type="entry name" value="ScASADH_like_N"/>
    <property type="match status" value="1"/>
</dbReference>
<evidence type="ECO:0000313" key="17">
    <source>
        <dbReference type="Proteomes" id="UP000007383"/>
    </source>
</evidence>
<dbReference type="STRING" id="889378.Spiaf_0595"/>
<dbReference type="AlphaFoldDB" id="H9UGQ3"/>
<dbReference type="InterPro" id="IPR051823">
    <property type="entry name" value="ASADH-related"/>
</dbReference>
<dbReference type="NCBIfam" id="NF006416">
    <property type="entry name" value="PRK08664.1"/>
    <property type="match status" value="1"/>
</dbReference>
<keyword evidence="17" id="KW-1185">Reference proteome</keyword>
<dbReference type="GO" id="GO:0050661">
    <property type="term" value="F:NADP binding"/>
    <property type="evidence" value="ECO:0007669"/>
    <property type="project" value="InterPro"/>
</dbReference>
<dbReference type="InterPro" id="IPR036291">
    <property type="entry name" value="NAD(P)-bd_dom_sf"/>
</dbReference>
<dbReference type="RefSeq" id="WP_014454693.1">
    <property type="nucleotide sequence ID" value="NC_017098.1"/>
</dbReference>
<dbReference type="GO" id="GO:0019877">
    <property type="term" value="P:diaminopimelate biosynthetic process"/>
    <property type="evidence" value="ECO:0007669"/>
    <property type="project" value="UniProtKB-KW"/>
</dbReference>
<evidence type="ECO:0000256" key="13">
    <source>
        <dbReference type="PIRSR" id="PIRSR000148-1"/>
    </source>
</evidence>
<dbReference type="InterPro" id="IPR000534">
    <property type="entry name" value="Semialdehyde_DH_NAD-bd"/>
</dbReference>
<dbReference type="NCBIfam" id="TIGR00978">
    <property type="entry name" value="asd_EA"/>
    <property type="match status" value="1"/>
</dbReference>
<accession>H9UGQ3</accession>
<dbReference type="PIRSF" id="PIRSF000148">
    <property type="entry name" value="ASA_dh"/>
    <property type="match status" value="1"/>
</dbReference>
<feature type="region of interest" description="Disordered" evidence="14">
    <location>
        <begin position="267"/>
        <end position="287"/>
    </location>
</feature>
<dbReference type="HOGENOM" id="CLU_049966_1_0_12"/>
<evidence type="ECO:0000313" key="16">
    <source>
        <dbReference type="EMBL" id="AFG36696.1"/>
    </source>
</evidence>
<dbReference type="PROSITE" id="PS01103">
    <property type="entry name" value="ASD"/>
    <property type="match status" value="1"/>
</dbReference>
<dbReference type="SMART" id="SM00859">
    <property type="entry name" value="Semialdhyde_dh"/>
    <property type="match status" value="1"/>
</dbReference>
<keyword evidence="11" id="KW-0457">Lysine biosynthesis</keyword>
<sequence length="346" mass="36831">MKKISVAVLGATGTVGQKFITLLDGHPLFDVAELVASPRSAGKAYRDAANWKQPQPIPATIADKTVKSLDQKLESPVLFSGLDASVAGEAETRFAEAGHMVISNSRNHRMDPNVPIIIPEVNPDHFKILDTQPTTGKIVTNSNCSTMFLAMALAPLHRKYGLTKVQVTTLQAVSGGGYPGVPSLDILGNVVPYISGEEEKIEIEAVKILGSCDGKSLTPADFTVSAQCTRVPVIDGHTETVAFGLAANPSIEEVAETLRSFTGIPQEKQLPSAPRQPIIVTDEPDRPQPARDILLENGMATIVGRLRTCPIMGYKMVIMGHNTVRGAAGAAILNAETLHALGYIQA</sequence>
<dbReference type="OrthoDB" id="9805684at2"/>
<dbReference type="UniPathway" id="UPA00034">
    <property type="reaction ID" value="UER00016"/>
</dbReference>
<proteinExistence type="inferred from homology"/>
<comment type="pathway">
    <text evidence="3">Amino-acid biosynthesis; L-threonine biosynthesis; L-threonine from L-aspartate: step 2/5.</text>
</comment>
<dbReference type="GO" id="GO:0009089">
    <property type="term" value="P:lysine biosynthetic process via diaminopimelate"/>
    <property type="evidence" value="ECO:0007669"/>
    <property type="project" value="UniProtKB-UniPathway"/>
</dbReference>
<evidence type="ECO:0000256" key="14">
    <source>
        <dbReference type="SAM" id="MobiDB-lite"/>
    </source>
</evidence>
<evidence type="ECO:0000256" key="1">
    <source>
        <dbReference type="ARBA" id="ARBA00002492"/>
    </source>
</evidence>
<evidence type="ECO:0000256" key="2">
    <source>
        <dbReference type="ARBA" id="ARBA00005021"/>
    </source>
</evidence>
<keyword evidence="6" id="KW-0028">Amino-acid biosynthesis</keyword>
<evidence type="ECO:0000256" key="6">
    <source>
        <dbReference type="ARBA" id="ARBA00022605"/>
    </source>
</evidence>
<dbReference type="UniPathway" id="UPA00050">
    <property type="reaction ID" value="UER00463"/>
</dbReference>
<dbReference type="EC" id="1.2.1.11" evidence="5"/>
<dbReference type="Proteomes" id="UP000007383">
    <property type="component" value="Chromosome"/>
</dbReference>
<protein>
    <recommendedName>
        <fullName evidence="5">aspartate-semialdehyde dehydrogenase</fullName>
        <ecNumber evidence="5">1.2.1.11</ecNumber>
    </recommendedName>
</protein>
<dbReference type="GO" id="GO:0009088">
    <property type="term" value="P:threonine biosynthetic process"/>
    <property type="evidence" value="ECO:0007669"/>
    <property type="project" value="UniProtKB-UniPathway"/>
</dbReference>
<keyword evidence="12" id="KW-0486">Methionine biosynthesis</keyword>
<dbReference type="InterPro" id="IPR000319">
    <property type="entry name" value="Asp-semialdehyde_DH_CS"/>
</dbReference>
<keyword evidence="8" id="KW-0521">NADP</keyword>
<dbReference type="SUPFAM" id="SSF51735">
    <property type="entry name" value="NAD(P)-binding Rossmann-fold domains"/>
    <property type="match status" value="1"/>
</dbReference>
<evidence type="ECO:0000256" key="4">
    <source>
        <dbReference type="ARBA" id="ARBA00010584"/>
    </source>
</evidence>
<evidence type="ECO:0000256" key="3">
    <source>
        <dbReference type="ARBA" id="ARBA00005097"/>
    </source>
</evidence>
<evidence type="ECO:0000256" key="5">
    <source>
        <dbReference type="ARBA" id="ARBA00013120"/>
    </source>
</evidence>
<dbReference type="PANTHER" id="PTHR46718">
    <property type="entry name" value="ASPARTATE-SEMIALDEHYDE DEHYDROGENASE"/>
    <property type="match status" value="1"/>
</dbReference>
<dbReference type="EMBL" id="CP003282">
    <property type="protein sequence ID" value="AFG36696.1"/>
    <property type="molecule type" value="Genomic_DNA"/>
</dbReference>
<evidence type="ECO:0000259" key="15">
    <source>
        <dbReference type="SMART" id="SM00859"/>
    </source>
</evidence>
<evidence type="ECO:0000256" key="10">
    <source>
        <dbReference type="ARBA" id="ARBA00023002"/>
    </source>
</evidence>
<dbReference type="CDD" id="cd18130">
    <property type="entry name" value="ASADH_C_arch_fung_like"/>
    <property type="match status" value="1"/>
</dbReference>
<dbReference type="FunFam" id="3.30.360.10:FF:000016">
    <property type="entry name" value="Probable aspartate-semialdehyde dehydrogenase"/>
    <property type="match status" value="1"/>
</dbReference>
<evidence type="ECO:0000256" key="8">
    <source>
        <dbReference type="ARBA" id="ARBA00022857"/>
    </source>
</evidence>
<dbReference type="InterPro" id="IPR005676">
    <property type="entry name" value="Asp_semi-ald_DH_pep-lack"/>
</dbReference>
<dbReference type="GO" id="GO:0009086">
    <property type="term" value="P:methionine biosynthetic process"/>
    <property type="evidence" value="ECO:0007669"/>
    <property type="project" value="UniProtKB-KW"/>
</dbReference>
<dbReference type="PANTHER" id="PTHR46718:SF1">
    <property type="entry name" value="ASPARTATE-SEMIALDEHYDE DEHYDROGENASE"/>
    <property type="match status" value="1"/>
</dbReference>
<organism evidence="16 17">
    <name type="scientific">Spirochaeta africana (strain ATCC 700263 / DSM 8902 / Z-7692)</name>
    <dbReference type="NCBI Taxonomy" id="889378"/>
    <lineage>
        <taxon>Bacteria</taxon>
        <taxon>Pseudomonadati</taxon>
        <taxon>Spirochaetota</taxon>
        <taxon>Spirochaetia</taxon>
        <taxon>Spirochaetales</taxon>
        <taxon>Spirochaetaceae</taxon>
        <taxon>Spirochaeta</taxon>
    </lineage>
</organism>
<evidence type="ECO:0000256" key="7">
    <source>
        <dbReference type="ARBA" id="ARBA00022697"/>
    </source>
</evidence>
<dbReference type="Gene3D" id="3.30.360.10">
    <property type="entry name" value="Dihydrodipicolinate Reductase, domain 2"/>
    <property type="match status" value="1"/>
</dbReference>
<reference evidence="17" key="1">
    <citation type="journal article" date="2013" name="Stand. Genomic Sci.">
        <title>Complete genome sequence of the halophilic bacterium Spirochaeta africana type strain (Z-7692(T)) from the alkaline Lake Magadi in the East African Rift.</title>
        <authorList>
            <person name="Liolos K."/>
            <person name="Abt B."/>
            <person name="Scheuner C."/>
            <person name="Teshima H."/>
            <person name="Held B."/>
            <person name="Lapidus A."/>
            <person name="Nolan M."/>
            <person name="Lucas S."/>
            <person name="Deshpande S."/>
            <person name="Cheng J.F."/>
            <person name="Tapia R."/>
            <person name="Goodwin L.A."/>
            <person name="Pitluck S."/>
            <person name="Pagani I."/>
            <person name="Ivanova N."/>
            <person name="Mavromatis K."/>
            <person name="Mikhailova N."/>
            <person name="Huntemann M."/>
            <person name="Pati A."/>
            <person name="Chen A."/>
            <person name="Palaniappan K."/>
            <person name="Land M."/>
            <person name="Rohde M."/>
            <person name="Tindall B.J."/>
            <person name="Detter J.C."/>
            <person name="Goker M."/>
            <person name="Bristow J."/>
            <person name="Eisen J.A."/>
            <person name="Markowitz V."/>
            <person name="Hugenholtz P."/>
            <person name="Woyke T."/>
            <person name="Klenk H.P."/>
            <person name="Kyrpides N.C."/>
        </authorList>
    </citation>
    <scope>NUCLEOTIDE SEQUENCE</scope>
    <source>
        <strain evidence="17">ATCC 700263 / DSM 8902 / Z-7692</strain>
    </source>
</reference>
<evidence type="ECO:0000256" key="9">
    <source>
        <dbReference type="ARBA" id="ARBA00022915"/>
    </source>
</evidence>
<feature type="active site" description="Proton acceptor" evidence="13">
    <location>
        <position position="237"/>
    </location>
</feature>
<comment type="function">
    <text evidence="1">Catalyzes the NADPH-dependent formation of L-aspartate-semialdehyde (L-ASA) by the reductive dephosphorylation of L-aspartyl-4-phosphate.</text>
</comment>
<dbReference type="InterPro" id="IPR012280">
    <property type="entry name" value="Semialdhyde_DH_dimer_dom"/>
</dbReference>
<dbReference type="SUPFAM" id="SSF55347">
    <property type="entry name" value="Glyceraldehyde-3-phosphate dehydrogenase-like, C-terminal domain"/>
    <property type="match status" value="1"/>
</dbReference>
<dbReference type="Pfam" id="PF02774">
    <property type="entry name" value="Semialdhyde_dhC"/>
    <property type="match status" value="1"/>
</dbReference>
<dbReference type="Pfam" id="PF01118">
    <property type="entry name" value="Semialdhyde_dh"/>
    <property type="match status" value="1"/>
</dbReference>
<dbReference type="UniPathway" id="UPA00051">
    <property type="reaction ID" value="UER00464"/>
</dbReference>
<evidence type="ECO:0000256" key="12">
    <source>
        <dbReference type="ARBA" id="ARBA00023167"/>
    </source>
</evidence>
<comment type="similarity">
    <text evidence="4">Belongs to the aspartate-semialdehyde dehydrogenase family.</text>
</comment>
<feature type="domain" description="Semialdehyde dehydrogenase NAD-binding" evidence="15">
    <location>
        <begin position="5"/>
        <end position="129"/>
    </location>
</feature>
<dbReference type="GO" id="GO:0046983">
    <property type="term" value="F:protein dimerization activity"/>
    <property type="evidence" value="ECO:0007669"/>
    <property type="project" value="InterPro"/>
</dbReference>
<dbReference type="KEGG" id="sfc:Spiaf_0595"/>
<dbReference type="Gene3D" id="3.40.50.720">
    <property type="entry name" value="NAD(P)-binding Rossmann-like Domain"/>
    <property type="match status" value="1"/>
</dbReference>